<protein>
    <recommendedName>
        <fullName evidence="3 5">Regulatory protein RecX</fullName>
    </recommendedName>
</protein>
<evidence type="ECO:0000256" key="4">
    <source>
        <dbReference type="ARBA" id="ARBA00022490"/>
    </source>
</evidence>
<accession>A0A1L7D2H4</accession>
<dbReference type="InterPro" id="IPR003783">
    <property type="entry name" value="Regulatory_RecX"/>
</dbReference>
<proteinExistence type="inferred from homology"/>
<sequence>MNKPAPEKLEKLRKALENFESGDSGGGLFDEQLETEKSSVRSRALLLLDQRGRSRQELRHRLLRLDFAPEIVDEVLDDLERVRLIDDFAFAQEWVRQRHAAKGKSAAVLEQELVRKGVGEAARNQALEQVTAESEEEIAWKLARKKARSIKEIPQGRQENDKVLRRVVGVLARRGFSMGVALPVAKEAISERCQELS</sequence>
<dbReference type="OrthoDB" id="5244465at2"/>
<dbReference type="GO" id="GO:0005737">
    <property type="term" value="C:cytoplasm"/>
    <property type="evidence" value="ECO:0007669"/>
    <property type="project" value="UniProtKB-SubCell"/>
</dbReference>
<keyword evidence="10" id="KW-1185">Reference proteome</keyword>
<dbReference type="Pfam" id="PF02631">
    <property type="entry name" value="RecX_HTH2"/>
    <property type="match status" value="1"/>
</dbReference>
<reference evidence="9 10" key="1">
    <citation type="submission" date="2014-08" db="EMBL/GenBank/DDBJ databases">
        <title>Complete genome sequence of Corynebacterium phocae M408/89/1(T)(=DSM 44612(T)), isolated from the common seal (Phoca vitulina).</title>
        <authorList>
            <person name="Ruckert C."/>
            <person name="Albersmeier A."/>
            <person name="Winkler A."/>
            <person name="Kalinowski J."/>
        </authorList>
    </citation>
    <scope>NUCLEOTIDE SEQUENCE [LARGE SCALE GENOMIC DNA]</scope>
    <source>
        <strain evidence="9 10">M408/89/1</strain>
    </source>
</reference>
<evidence type="ECO:0000256" key="5">
    <source>
        <dbReference type="HAMAP-Rule" id="MF_01114"/>
    </source>
</evidence>
<evidence type="ECO:0000259" key="8">
    <source>
        <dbReference type="Pfam" id="PF21982"/>
    </source>
</evidence>
<dbReference type="AlphaFoldDB" id="A0A1L7D2H4"/>
<gene>
    <name evidence="5" type="primary">recX</name>
    <name evidence="9" type="ORF">CPHO_05050</name>
</gene>
<evidence type="ECO:0000259" key="7">
    <source>
        <dbReference type="Pfam" id="PF21981"/>
    </source>
</evidence>
<dbReference type="GO" id="GO:0006282">
    <property type="term" value="P:regulation of DNA repair"/>
    <property type="evidence" value="ECO:0007669"/>
    <property type="project" value="UniProtKB-UniRule"/>
</dbReference>
<dbReference type="PANTHER" id="PTHR33602:SF1">
    <property type="entry name" value="REGULATORY PROTEIN RECX FAMILY PROTEIN"/>
    <property type="match status" value="1"/>
</dbReference>
<dbReference type="InterPro" id="IPR053924">
    <property type="entry name" value="RecX_HTH_2nd"/>
</dbReference>
<dbReference type="EMBL" id="CP009249">
    <property type="protein sequence ID" value="APT92366.1"/>
    <property type="molecule type" value="Genomic_DNA"/>
</dbReference>
<keyword evidence="4 5" id="KW-0963">Cytoplasm</keyword>
<comment type="function">
    <text evidence="5">Modulates RecA activity.</text>
</comment>
<dbReference type="STRING" id="161895.CPHO_05050"/>
<feature type="domain" description="RecX first three-helical" evidence="8">
    <location>
        <begin position="41"/>
        <end position="79"/>
    </location>
</feature>
<dbReference type="PANTHER" id="PTHR33602">
    <property type="entry name" value="REGULATORY PROTEIN RECX FAMILY PROTEIN"/>
    <property type="match status" value="1"/>
</dbReference>
<dbReference type="HAMAP" id="MF_01114">
    <property type="entry name" value="RecX"/>
    <property type="match status" value="1"/>
</dbReference>
<evidence type="ECO:0000256" key="1">
    <source>
        <dbReference type="ARBA" id="ARBA00004496"/>
    </source>
</evidence>
<dbReference type="InterPro" id="IPR053926">
    <property type="entry name" value="RecX_HTH_1st"/>
</dbReference>
<feature type="domain" description="RecX third three-helical" evidence="7">
    <location>
        <begin position="135"/>
        <end position="180"/>
    </location>
</feature>
<dbReference type="Gene3D" id="1.10.10.10">
    <property type="entry name" value="Winged helix-like DNA-binding domain superfamily/Winged helix DNA-binding domain"/>
    <property type="match status" value="2"/>
</dbReference>
<dbReference type="InterPro" id="IPR036388">
    <property type="entry name" value="WH-like_DNA-bd_sf"/>
</dbReference>
<dbReference type="KEGG" id="cpho:CPHO_05050"/>
<dbReference type="Pfam" id="PF21982">
    <property type="entry name" value="RecX_HTH1"/>
    <property type="match status" value="1"/>
</dbReference>
<dbReference type="Proteomes" id="UP000185491">
    <property type="component" value="Chromosome"/>
</dbReference>
<comment type="similarity">
    <text evidence="2 5">Belongs to the RecX family.</text>
</comment>
<organism evidence="9 10">
    <name type="scientific">Corynebacterium phocae</name>
    <dbReference type="NCBI Taxonomy" id="161895"/>
    <lineage>
        <taxon>Bacteria</taxon>
        <taxon>Bacillati</taxon>
        <taxon>Actinomycetota</taxon>
        <taxon>Actinomycetes</taxon>
        <taxon>Mycobacteriales</taxon>
        <taxon>Corynebacteriaceae</taxon>
        <taxon>Corynebacterium</taxon>
    </lineage>
</organism>
<evidence type="ECO:0000259" key="6">
    <source>
        <dbReference type="Pfam" id="PF02631"/>
    </source>
</evidence>
<dbReference type="NCBIfam" id="NF001059">
    <property type="entry name" value="PRK00117.4-3"/>
    <property type="match status" value="1"/>
</dbReference>
<evidence type="ECO:0000256" key="2">
    <source>
        <dbReference type="ARBA" id="ARBA00009695"/>
    </source>
</evidence>
<evidence type="ECO:0000313" key="10">
    <source>
        <dbReference type="Proteomes" id="UP000185491"/>
    </source>
</evidence>
<evidence type="ECO:0000313" key="9">
    <source>
        <dbReference type="EMBL" id="APT92366.1"/>
    </source>
</evidence>
<dbReference type="InterPro" id="IPR053925">
    <property type="entry name" value="RecX_HTH_3rd"/>
</dbReference>
<dbReference type="RefSeq" id="WP_075733753.1">
    <property type="nucleotide sequence ID" value="NZ_CP009249.1"/>
</dbReference>
<dbReference type="Pfam" id="PF21981">
    <property type="entry name" value="RecX_HTH3"/>
    <property type="match status" value="1"/>
</dbReference>
<comment type="subcellular location">
    <subcellularLocation>
        <location evidence="1 5">Cytoplasm</location>
    </subcellularLocation>
</comment>
<name>A0A1L7D2H4_9CORY</name>
<feature type="domain" description="RecX second three-helical" evidence="6">
    <location>
        <begin position="86"/>
        <end position="127"/>
    </location>
</feature>
<evidence type="ECO:0000256" key="3">
    <source>
        <dbReference type="ARBA" id="ARBA00018111"/>
    </source>
</evidence>